<accession>A0A0C3Q803</accession>
<evidence type="ECO:0000313" key="1">
    <source>
        <dbReference type="EMBL" id="KIO20296.1"/>
    </source>
</evidence>
<dbReference type="AlphaFoldDB" id="A0A0C3Q803"/>
<keyword evidence="2" id="KW-1185">Reference proteome</keyword>
<sequence length="66" mass="7108">MGVGEKTKAARTDKATGKLRALRRRLALREPGPLLSYLLNSGSLQSARSALEGEGVLWTEGVTGRR</sequence>
<proteinExistence type="predicted"/>
<organism evidence="1 2">
    <name type="scientific">Tulasnella calospora MUT 4182</name>
    <dbReference type="NCBI Taxonomy" id="1051891"/>
    <lineage>
        <taxon>Eukaryota</taxon>
        <taxon>Fungi</taxon>
        <taxon>Dikarya</taxon>
        <taxon>Basidiomycota</taxon>
        <taxon>Agaricomycotina</taxon>
        <taxon>Agaricomycetes</taxon>
        <taxon>Cantharellales</taxon>
        <taxon>Tulasnellaceae</taxon>
        <taxon>Tulasnella</taxon>
    </lineage>
</organism>
<name>A0A0C3Q803_9AGAM</name>
<reference evidence="2" key="2">
    <citation type="submission" date="2015-01" db="EMBL/GenBank/DDBJ databases">
        <title>Evolutionary Origins and Diversification of the Mycorrhizal Mutualists.</title>
        <authorList>
            <consortium name="DOE Joint Genome Institute"/>
            <consortium name="Mycorrhizal Genomics Consortium"/>
            <person name="Kohler A."/>
            <person name="Kuo A."/>
            <person name="Nagy L.G."/>
            <person name="Floudas D."/>
            <person name="Copeland A."/>
            <person name="Barry K.W."/>
            <person name="Cichocki N."/>
            <person name="Veneault-Fourrey C."/>
            <person name="LaButti K."/>
            <person name="Lindquist E.A."/>
            <person name="Lipzen A."/>
            <person name="Lundell T."/>
            <person name="Morin E."/>
            <person name="Murat C."/>
            <person name="Riley R."/>
            <person name="Ohm R."/>
            <person name="Sun H."/>
            <person name="Tunlid A."/>
            <person name="Henrissat B."/>
            <person name="Grigoriev I.V."/>
            <person name="Hibbett D.S."/>
            <person name="Martin F."/>
        </authorList>
    </citation>
    <scope>NUCLEOTIDE SEQUENCE [LARGE SCALE GENOMIC DNA]</scope>
    <source>
        <strain evidence="2">MUT 4182</strain>
    </source>
</reference>
<reference evidence="1 2" key="1">
    <citation type="submission" date="2014-04" db="EMBL/GenBank/DDBJ databases">
        <authorList>
            <consortium name="DOE Joint Genome Institute"/>
            <person name="Kuo A."/>
            <person name="Girlanda M."/>
            <person name="Perotto S."/>
            <person name="Kohler A."/>
            <person name="Nagy L.G."/>
            <person name="Floudas D."/>
            <person name="Copeland A."/>
            <person name="Barry K.W."/>
            <person name="Cichocki N."/>
            <person name="Veneault-Fourrey C."/>
            <person name="LaButti K."/>
            <person name="Lindquist E.A."/>
            <person name="Lipzen A."/>
            <person name="Lundell T."/>
            <person name="Morin E."/>
            <person name="Murat C."/>
            <person name="Sun H."/>
            <person name="Tunlid A."/>
            <person name="Henrissat B."/>
            <person name="Grigoriev I.V."/>
            <person name="Hibbett D.S."/>
            <person name="Martin F."/>
            <person name="Nordberg H.P."/>
            <person name="Cantor M.N."/>
            <person name="Hua S.X."/>
        </authorList>
    </citation>
    <scope>NUCLEOTIDE SEQUENCE [LARGE SCALE GENOMIC DNA]</scope>
    <source>
        <strain evidence="1 2">MUT 4182</strain>
    </source>
</reference>
<evidence type="ECO:0000313" key="2">
    <source>
        <dbReference type="Proteomes" id="UP000054248"/>
    </source>
</evidence>
<gene>
    <name evidence="1" type="ORF">M407DRAFT_245874</name>
</gene>
<dbReference type="Proteomes" id="UP000054248">
    <property type="component" value="Unassembled WGS sequence"/>
</dbReference>
<protein>
    <submittedName>
        <fullName evidence="1">Uncharacterized protein</fullName>
    </submittedName>
</protein>
<dbReference type="HOGENOM" id="CLU_2833050_0_0_1"/>
<dbReference type="EMBL" id="KN823180">
    <property type="protein sequence ID" value="KIO20296.1"/>
    <property type="molecule type" value="Genomic_DNA"/>
</dbReference>